<comment type="caution">
    <text evidence="1">The sequence shown here is derived from an EMBL/GenBank/DDBJ whole genome shotgun (WGS) entry which is preliminary data.</text>
</comment>
<keyword evidence="2" id="KW-1185">Reference proteome</keyword>
<dbReference type="Proteomes" id="UP001597338">
    <property type="component" value="Unassembled WGS sequence"/>
</dbReference>
<dbReference type="EMBL" id="JBHUHF010000001">
    <property type="protein sequence ID" value="MFD2027337.1"/>
    <property type="molecule type" value="Genomic_DNA"/>
</dbReference>
<organism evidence="1 2">
    <name type="scientific">Promicromonospora aerolata</name>
    <dbReference type="NCBI Taxonomy" id="195749"/>
    <lineage>
        <taxon>Bacteria</taxon>
        <taxon>Bacillati</taxon>
        <taxon>Actinomycetota</taxon>
        <taxon>Actinomycetes</taxon>
        <taxon>Micrococcales</taxon>
        <taxon>Promicromonosporaceae</taxon>
        <taxon>Promicromonospora</taxon>
    </lineage>
</organism>
<name>A0ABW4VAR3_9MICO</name>
<evidence type="ECO:0000313" key="1">
    <source>
        <dbReference type="EMBL" id="MFD2027337.1"/>
    </source>
</evidence>
<gene>
    <name evidence="1" type="ORF">ACFSL2_17635</name>
</gene>
<accession>A0ABW4VAR3</accession>
<evidence type="ECO:0000313" key="2">
    <source>
        <dbReference type="Proteomes" id="UP001597338"/>
    </source>
</evidence>
<dbReference type="RefSeq" id="WP_377199087.1">
    <property type="nucleotide sequence ID" value="NZ_JBHUHF010000001.1"/>
</dbReference>
<proteinExistence type="predicted"/>
<reference evidence="2" key="1">
    <citation type="journal article" date="2019" name="Int. J. Syst. Evol. Microbiol.">
        <title>The Global Catalogue of Microorganisms (GCM) 10K type strain sequencing project: providing services to taxonomists for standard genome sequencing and annotation.</title>
        <authorList>
            <consortium name="The Broad Institute Genomics Platform"/>
            <consortium name="The Broad Institute Genome Sequencing Center for Infectious Disease"/>
            <person name="Wu L."/>
            <person name="Ma J."/>
        </authorList>
    </citation>
    <scope>NUCLEOTIDE SEQUENCE [LARGE SCALE GENOMIC DNA]</scope>
    <source>
        <strain evidence="2">CCM 7043</strain>
    </source>
</reference>
<sequence>MMGLRGHDLELVMHDRPAPVDERAPHDDLTRALDDAFTAIRAAGPDRIELVTVTKDRICLQPADLEDGEQIAHALGCDIPLDHRMLVPGHTLWTGTRHGLEIQVRSVLRQMVD</sequence>
<protein>
    <submittedName>
        <fullName evidence="1">Uncharacterized protein</fullName>
    </submittedName>
</protein>